<dbReference type="InterPro" id="IPR005344">
    <property type="entry name" value="TMEM33/Pom33"/>
</dbReference>
<evidence type="ECO:0000256" key="6">
    <source>
        <dbReference type="SAM" id="Phobius"/>
    </source>
</evidence>
<dbReference type="Proteomes" id="UP000268093">
    <property type="component" value="Unassembled WGS sequence"/>
</dbReference>
<dbReference type="OrthoDB" id="5581259at2759"/>
<organism evidence="7 8">
    <name type="scientific">Jimgerdemannia flammicorona</name>
    <dbReference type="NCBI Taxonomy" id="994334"/>
    <lineage>
        <taxon>Eukaryota</taxon>
        <taxon>Fungi</taxon>
        <taxon>Fungi incertae sedis</taxon>
        <taxon>Mucoromycota</taxon>
        <taxon>Mucoromycotina</taxon>
        <taxon>Endogonomycetes</taxon>
        <taxon>Endogonales</taxon>
        <taxon>Endogonaceae</taxon>
        <taxon>Jimgerdemannia</taxon>
    </lineage>
</organism>
<evidence type="ECO:0000256" key="4">
    <source>
        <dbReference type="ARBA" id="ARBA00022989"/>
    </source>
</evidence>
<comment type="similarity">
    <text evidence="2">Belongs to the PER33/POM33 family.</text>
</comment>
<evidence type="ECO:0000313" key="8">
    <source>
        <dbReference type="Proteomes" id="UP000268093"/>
    </source>
</evidence>
<evidence type="ECO:0000256" key="1">
    <source>
        <dbReference type="ARBA" id="ARBA00004141"/>
    </source>
</evidence>
<dbReference type="InterPro" id="IPR051645">
    <property type="entry name" value="PER33/POM33_regulator"/>
</dbReference>
<keyword evidence="3 6" id="KW-0812">Transmembrane</keyword>
<dbReference type="GO" id="GO:0016020">
    <property type="term" value="C:membrane"/>
    <property type="evidence" value="ECO:0007669"/>
    <property type="project" value="UniProtKB-SubCell"/>
</dbReference>
<keyword evidence="5 6" id="KW-0472">Membrane</keyword>
<reference evidence="7 8" key="1">
    <citation type="journal article" date="2018" name="New Phytol.">
        <title>Phylogenomics of Endogonaceae and evolution of mycorrhizas within Mucoromycota.</title>
        <authorList>
            <person name="Chang Y."/>
            <person name="Desiro A."/>
            <person name="Na H."/>
            <person name="Sandor L."/>
            <person name="Lipzen A."/>
            <person name="Clum A."/>
            <person name="Barry K."/>
            <person name="Grigoriev I.V."/>
            <person name="Martin F.M."/>
            <person name="Stajich J.E."/>
            <person name="Smith M.E."/>
            <person name="Bonito G."/>
            <person name="Spatafora J.W."/>
        </authorList>
    </citation>
    <scope>NUCLEOTIDE SEQUENCE [LARGE SCALE GENOMIC DNA]</scope>
    <source>
        <strain evidence="7 8">GMNB39</strain>
    </source>
</reference>
<feature type="transmembrane region" description="Helical" evidence="6">
    <location>
        <begin position="20"/>
        <end position="41"/>
    </location>
</feature>
<comment type="subcellular location">
    <subcellularLocation>
        <location evidence="1">Membrane</location>
        <topology evidence="1">Multi-pass membrane protein</topology>
    </subcellularLocation>
</comment>
<gene>
    <name evidence="7" type="ORF">BC936DRAFT_144773</name>
</gene>
<protein>
    <submittedName>
        <fullName evidence="7">Uncharacterized protein</fullName>
    </submittedName>
</protein>
<comment type="caution">
    <text evidence="7">The sequence shown here is derived from an EMBL/GenBank/DDBJ whole genome shotgun (WGS) entry which is preliminary data.</text>
</comment>
<name>A0A433DBQ5_9FUNG</name>
<feature type="transmembrane region" description="Helical" evidence="6">
    <location>
        <begin position="53"/>
        <end position="74"/>
    </location>
</feature>
<accession>A0A433DBQ5</accession>
<keyword evidence="4 6" id="KW-1133">Transmembrane helix</keyword>
<evidence type="ECO:0000256" key="3">
    <source>
        <dbReference type="ARBA" id="ARBA00022692"/>
    </source>
</evidence>
<dbReference type="GO" id="GO:0061024">
    <property type="term" value="P:membrane organization"/>
    <property type="evidence" value="ECO:0007669"/>
    <property type="project" value="TreeGrafter"/>
</dbReference>
<proteinExistence type="inferred from homology"/>
<dbReference type="PANTHER" id="PTHR12703:SF4">
    <property type="entry name" value="TRANSMEMBRANE PROTEIN 33"/>
    <property type="match status" value="1"/>
</dbReference>
<dbReference type="Pfam" id="PF03661">
    <property type="entry name" value="TMEM33_Pom33"/>
    <property type="match status" value="1"/>
</dbReference>
<evidence type="ECO:0000313" key="7">
    <source>
        <dbReference type="EMBL" id="RUP48264.1"/>
    </source>
</evidence>
<dbReference type="GO" id="GO:0071786">
    <property type="term" value="P:endoplasmic reticulum tubular network organization"/>
    <property type="evidence" value="ECO:0007669"/>
    <property type="project" value="TreeGrafter"/>
</dbReference>
<keyword evidence="8" id="KW-1185">Reference proteome</keyword>
<sequence length="227" mass="25300">MEYAQRFFMDENVQYLFLAFYWYSNSPILGSYPALLVFLFITSVDISHKQFSYIPTVTLIPFATFSAFHTLGYLRTNIIPTFFPTNATSQATNSAASSSAPTSSAGFPTQISLAIKKWTDQNYGPAMQFVSYIEVVGVMGRLLLGAITFQTSFLAPLVYAHFLRLRYFMSSYTRDALLKVSARLDTLLLPPTADARIPPAVGKVYATIKSLVVRYGQSAVQQTQSAR</sequence>
<feature type="transmembrane region" description="Helical" evidence="6">
    <location>
        <begin position="142"/>
        <end position="162"/>
    </location>
</feature>
<dbReference type="AlphaFoldDB" id="A0A433DBQ5"/>
<dbReference type="EMBL" id="RBNI01003527">
    <property type="protein sequence ID" value="RUP48264.1"/>
    <property type="molecule type" value="Genomic_DNA"/>
</dbReference>
<evidence type="ECO:0000256" key="5">
    <source>
        <dbReference type="ARBA" id="ARBA00023136"/>
    </source>
</evidence>
<dbReference type="PANTHER" id="PTHR12703">
    <property type="entry name" value="TRANSMEMBRANE PROTEIN 33"/>
    <property type="match status" value="1"/>
</dbReference>
<evidence type="ECO:0000256" key="2">
    <source>
        <dbReference type="ARBA" id="ARBA00007322"/>
    </source>
</evidence>
<dbReference type="GO" id="GO:0005783">
    <property type="term" value="C:endoplasmic reticulum"/>
    <property type="evidence" value="ECO:0007669"/>
    <property type="project" value="TreeGrafter"/>
</dbReference>